<dbReference type="AlphaFoldDB" id="A0A7H0H6Z7"/>
<reference evidence="2 3" key="1">
    <citation type="submission" date="2020-08" db="EMBL/GenBank/DDBJ databases">
        <title>Genome sequence of Tessaracoccus defluvii JCM 17540T.</title>
        <authorList>
            <person name="Hyun D.-W."/>
            <person name="Bae J.-W."/>
        </authorList>
    </citation>
    <scope>NUCLEOTIDE SEQUENCE [LARGE SCALE GENOMIC DNA]</scope>
    <source>
        <strain evidence="2 3">JCM 17540</strain>
    </source>
</reference>
<dbReference type="KEGG" id="tdf:H9L22_02225"/>
<keyword evidence="3" id="KW-1185">Reference proteome</keyword>
<evidence type="ECO:0000313" key="3">
    <source>
        <dbReference type="Proteomes" id="UP000516117"/>
    </source>
</evidence>
<evidence type="ECO:0000313" key="2">
    <source>
        <dbReference type="EMBL" id="QNP56313.1"/>
    </source>
</evidence>
<evidence type="ECO:0000256" key="1">
    <source>
        <dbReference type="SAM" id="MobiDB-lite"/>
    </source>
</evidence>
<proteinExistence type="predicted"/>
<protein>
    <submittedName>
        <fullName evidence="2">DUF2510 domain-containing protein</fullName>
    </submittedName>
</protein>
<gene>
    <name evidence="2" type="ORF">H9L22_02225</name>
</gene>
<dbReference type="EMBL" id="CP060789">
    <property type="protein sequence ID" value="QNP56313.1"/>
    <property type="molecule type" value="Genomic_DNA"/>
</dbReference>
<feature type="region of interest" description="Disordered" evidence="1">
    <location>
        <begin position="1"/>
        <end position="21"/>
    </location>
</feature>
<organism evidence="2 3">
    <name type="scientific">Tessaracoccus defluvii</name>
    <dbReference type="NCBI Taxonomy" id="1285901"/>
    <lineage>
        <taxon>Bacteria</taxon>
        <taxon>Bacillati</taxon>
        <taxon>Actinomycetota</taxon>
        <taxon>Actinomycetes</taxon>
        <taxon>Propionibacteriales</taxon>
        <taxon>Propionibacteriaceae</taxon>
        <taxon>Tessaracoccus</taxon>
    </lineage>
</organism>
<name>A0A7H0H6Z7_9ACTN</name>
<dbReference type="Proteomes" id="UP000516117">
    <property type="component" value="Chromosome"/>
</dbReference>
<sequence length="36" mass="4015">MATAGWYPDPERPGAVRRWSATRWSCSSSTSGWRTG</sequence>
<accession>A0A7H0H6Z7</accession>